<dbReference type="Gene3D" id="3.30.390.30">
    <property type="match status" value="1"/>
</dbReference>
<dbReference type="PANTHER" id="PTHR43557:SF2">
    <property type="entry name" value="RIESKE DOMAIN-CONTAINING PROTEIN-RELATED"/>
    <property type="match status" value="1"/>
</dbReference>
<evidence type="ECO:0000313" key="8">
    <source>
        <dbReference type="Proteomes" id="UP000319068"/>
    </source>
</evidence>
<feature type="compositionally biased region" description="Low complexity" evidence="5">
    <location>
        <begin position="11"/>
        <end position="33"/>
    </location>
</feature>
<dbReference type="Gene3D" id="3.50.50.60">
    <property type="entry name" value="FAD/NAD(P)-binding domain"/>
    <property type="match status" value="2"/>
</dbReference>
<evidence type="ECO:0000256" key="2">
    <source>
        <dbReference type="ARBA" id="ARBA00022630"/>
    </source>
</evidence>
<dbReference type="InterPro" id="IPR050446">
    <property type="entry name" value="FAD-oxidoreductase/Apoptosis"/>
</dbReference>
<sequence>MPSVVPPVPSASPATSTDPATCPAADPATGPATTRHDGGPPSSVVVVGAGLAGAQTLAALRRRGYTGRVTLLGAEGVPPYDRPPLSKELLSRPSPAWLADDLGVDVDALADDVRLADPAVRLERTGAPDAPVWSVETRSGDRLVADAVVLAVGSVPVRPRGWEHARVLHTAADADALRAALRPGLRLVLVGAGWIGAELAGVAAGAGAHVTVVEAAGAPLHRQLGPDVGAHLAPWYAAAGAELVTGATVAEVRPDGVRLADGRELSADVVLAAVGARPATDWLDGVVPRDARGGVPVDADGAVPGLPGLWAVGDCANRDHPVLGPVPGGHWSAALHDPDATVAALLGDDGDRAAHAPYVFSQQLGHDLALFGVPAEGDEVVLRGDPAGGATGHEGWAAFYLAPAARSEPGGPAADDPTARGTDVRAVLLVDSPRDVGPVRKAMNRTGRLRVDLDVALDPARRLRDALA</sequence>
<proteinExistence type="predicted"/>
<feature type="region of interest" description="Disordered" evidence="5">
    <location>
        <begin position="1"/>
        <end position="42"/>
    </location>
</feature>
<dbReference type="InterPro" id="IPR023753">
    <property type="entry name" value="FAD/NAD-binding_dom"/>
</dbReference>
<protein>
    <submittedName>
        <fullName evidence="7">Oxidoreductase</fullName>
    </submittedName>
</protein>
<gene>
    <name evidence="7" type="ORF">FOG94_07925</name>
</gene>
<dbReference type="PRINTS" id="PR00368">
    <property type="entry name" value="FADPNR"/>
</dbReference>
<reference evidence="7 8" key="1">
    <citation type="submission" date="2019-07" db="EMBL/GenBank/DDBJ databases">
        <title>Complete Genome Sequence and Methylome Analysis of Arthrobacter luteus NEB113.</title>
        <authorList>
            <person name="Fomenkov A."/>
            <person name="Anton B.P."/>
            <person name="Vincze T."/>
            <person name="Roberts R.J."/>
        </authorList>
    </citation>
    <scope>NUCLEOTIDE SEQUENCE [LARGE SCALE GENOMIC DNA]</scope>
    <source>
        <strain evidence="7 8">NEB113</strain>
    </source>
</reference>
<accession>A0ABX5XBV1</accession>
<keyword evidence="3" id="KW-0274">FAD</keyword>
<dbReference type="RefSeq" id="WP_137280142.1">
    <property type="nucleotide sequence ID" value="NZ_BSTG01000001.1"/>
</dbReference>
<feature type="domain" description="FAD/NAD(P)-binding" evidence="6">
    <location>
        <begin position="43"/>
        <end position="318"/>
    </location>
</feature>
<dbReference type="PRINTS" id="PR00411">
    <property type="entry name" value="PNDRDTASEI"/>
</dbReference>
<evidence type="ECO:0000259" key="6">
    <source>
        <dbReference type="Pfam" id="PF07992"/>
    </source>
</evidence>
<dbReference type="InterPro" id="IPR016156">
    <property type="entry name" value="FAD/NAD-linked_Rdtase_dimer_sf"/>
</dbReference>
<evidence type="ECO:0000256" key="5">
    <source>
        <dbReference type="SAM" id="MobiDB-lite"/>
    </source>
</evidence>
<evidence type="ECO:0000256" key="3">
    <source>
        <dbReference type="ARBA" id="ARBA00022827"/>
    </source>
</evidence>
<keyword evidence="4" id="KW-0560">Oxidoreductase</keyword>
<comment type="cofactor">
    <cofactor evidence="1">
        <name>FAD</name>
        <dbReference type="ChEBI" id="CHEBI:57692"/>
    </cofactor>
</comment>
<organism evidence="7 8">
    <name type="scientific">Cellulosimicrobium cellulans</name>
    <name type="common">Arthrobacter luteus</name>
    <dbReference type="NCBI Taxonomy" id="1710"/>
    <lineage>
        <taxon>Bacteria</taxon>
        <taxon>Bacillati</taxon>
        <taxon>Actinomycetota</taxon>
        <taxon>Actinomycetes</taxon>
        <taxon>Micrococcales</taxon>
        <taxon>Promicromonosporaceae</taxon>
        <taxon>Cellulosimicrobium</taxon>
    </lineage>
</organism>
<evidence type="ECO:0000313" key="7">
    <source>
        <dbReference type="EMBL" id="QDP75088.1"/>
    </source>
</evidence>
<evidence type="ECO:0000256" key="4">
    <source>
        <dbReference type="ARBA" id="ARBA00023002"/>
    </source>
</evidence>
<dbReference type="SUPFAM" id="SSF55424">
    <property type="entry name" value="FAD/NAD-linked reductases, dimerisation (C-terminal) domain"/>
    <property type="match status" value="1"/>
</dbReference>
<evidence type="ECO:0000256" key="1">
    <source>
        <dbReference type="ARBA" id="ARBA00001974"/>
    </source>
</evidence>
<dbReference type="Pfam" id="PF07992">
    <property type="entry name" value="Pyr_redox_2"/>
    <property type="match status" value="1"/>
</dbReference>
<name>A0ABX5XBV1_CELCE</name>
<keyword evidence="8" id="KW-1185">Reference proteome</keyword>
<feature type="compositionally biased region" description="Pro residues" evidence="5">
    <location>
        <begin position="1"/>
        <end position="10"/>
    </location>
</feature>
<dbReference type="InterPro" id="IPR036188">
    <property type="entry name" value="FAD/NAD-bd_sf"/>
</dbReference>
<dbReference type="PANTHER" id="PTHR43557">
    <property type="entry name" value="APOPTOSIS-INDUCING FACTOR 1"/>
    <property type="match status" value="1"/>
</dbReference>
<keyword evidence="2" id="KW-0285">Flavoprotein</keyword>
<dbReference type="SUPFAM" id="SSF51905">
    <property type="entry name" value="FAD/NAD(P)-binding domain"/>
    <property type="match status" value="1"/>
</dbReference>
<dbReference type="Proteomes" id="UP000319068">
    <property type="component" value="Chromosome"/>
</dbReference>
<dbReference type="EMBL" id="CP041694">
    <property type="protein sequence ID" value="QDP75088.1"/>
    <property type="molecule type" value="Genomic_DNA"/>
</dbReference>